<sequence length="481" mass="55503">MHNYRVKEIKEHVLNSSRRNFDIFPRSFAQLVEPSNVSEFKVSLTQGNWRWKQWGAPISEAAPFGGRLTAWNYYFYKETQLQSQWKLLSSSLSGYLCGSFSFIEDQHNTFSPSFSFEPTGKAHFSSEGSYKRERVCTENLLPLLRLLPCRSAQGLSSLIDPSKLFSAKYTSLSLFWKRYCPYEKSLCDVRSGELVVTVSYVTEREPLSLGNSLLHFLFKNSFSQLDSCALAEQSYVSFDPDGSGIFAITKTIQEVKDGLLMDENNTFLQKEKEKEKERKYWLWDRILVHLRNNMKGNISVTYLETLPWQMQPFLHSLAVTSKAGFMKFFCDYDYSVETVSLFYTFQGNRENILQFVNYIPSIDRNRSALLELVCVLPSASEVTISFDMYTKFLRYLEYPYDPHRGFHMGPAALIIRGLPAEFFQVTNKRAVVMYSSNLVVLIPAPDFSMPYNVVSLTSVLLTFFFTLLTGNVVRMWKVSES</sequence>
<organism evidence="2 3">
    <name type="scientific">Zophobas morio</name>
    <dbReference type="NCBI Taxonomy" id="2755281"/>
    <lineage>
        <taxon>Eukaryota</taxon>
        <taxon>Metazoa</taxon>
        <taxon>Ecdysozoa</taxon>
        <taxon>Arthropoda</taxon>
        <taxon>Hexapoda</taxon>
        <taxon>Insecta</taxon>
        <taxon>Pterygota</taxon>
        <taxon>Neoptera</taxon>
        <taxon>Endopterygota</taxon>
        <taxon>Coleoptera</taxon>
        <taxon>Polyphaga</taxon>
        <taxon>Cucujiformia</taxon>
        <taxon>Tenebrionidae</taxon>
        <taxon>Zophobas</taxon>
    </lineage>
</organism>
<dbReference type="AlphaFoldDB" id="A0AA38HK24"/>
<comment type="caution">
    <text evidence="2">The sequence shown here is derived from an EMBL/GenBank/DDBJ whole genome shotgun (WGS) entry which is preliminary data.</text>
</comment>
<dbReference type="Pfam" id="PF04113">
    <property type="entry name" value="Gpi16"/>
    <property type="match status" value="2"/>
</dbReference>
<accession>A0AA38HK24</accession>
<dbReference type="PANTHER" id="PTHR12959:SF11">
    <property type="entry name" value="GPI TRANSAMIDASE COMPONENT PIG-T"/>
    <property type="match status" value="1"/>
</dbReference>
<evidence type="ECO:0000256" key="1">
    <source>
        <dbReference type="SAM" id="Phobius"/>
    </source>
</evidence>
<reference evidence="2" key="1">
    <citation type="journal article" date="2023" name="G3 (Bethesda)">
        <title>Whole genome assemblies of Zophobas morio and Tenebrio molitor.</title>
        <authorList>
            <person name="Kaur S."/>
            <person name="Stinson S.A."/>
            <person name="diCenzo G.C."/>
        </authorList>
    </citation>
    <scope>NUCLEOTIDE SEQUENCE</scope>
    <source>
        <strain evidence="2">QUZm001</strain>
    </source>
</reference>
<dbReference type="PANTHER" id="PTHR12959">
    <property type="entry name" value="GPI TRANSAMIDASE COMPONENT PIG-T-RELATED"/>
    <property type="match status" value="1"/>
</dbReference>
<evidence type="ECO:0008006" key="4">
    <source>
        <dbReference type="Google" id="ProtNLM"/>
    </source>
</evidence>
<dbReference type="Proteomes" id="UP001168821">
    <property type="component" value="Unassembled WGS sequence"/>
</dbReference>
<name>A0AA38HK24_9CUCU</name>
<keyword evidence="1" id="KW-1133">Transmembrane helix</keyword>
<dbReference type="InterPro" id="IPR007245">
    <property type="entry name" value="PIG-T"/>
</dbReference>
<gene>
    <name evidence="2" type="ORF">Zmor_008733</name>
</gene>
<proteinExistence type="predicted"/>
<feature type="transmembrane region" description="Helical" evidence="1">
    <location>
        <begin position="453"/>
        <end position="473"/>
    </location>
</feature>
<keyword evidence="1" id="KW-0472">Membrane</keyword>
<keyword evidence="3" id="KW-1185">Reference proteome</keyword>
<dbReference type="EMBL" id="JALNTZ010002236">
    <property type="protein sequence ID" value="KAJ3619190.1"/>
    <property type="molecule type" value="Genomic_DNA"/>
</dbReference>
<dbReference type="GO" id="GO:0016255">
    <property type="term" value="P:attachment of GPI anchor to protein"/>
    <property type="evidence" value="ECO:0007669"/>
    <property type="project" value="InterPro"/>
</dbReference>
<dbReference type="GO" id="GO:0042765">
    <property type="term" value="C:GPI-anchor transamidase complex"/>
    <property type="evidence" value="ECO:0007669"/>
    <property type="project" value="InterPro"/>
</dbReference>
<keyword evidence="1" id="KW-0812">Transmembrane</keyword>
<evidence type="ECO:0000313" key="3">
    <source>
        <dbReference type="Proteomes" id="UP001168821"/>
    </source>
</evidence>
<evidence type="ECO:0000313" key="2">
    <source>
        <dbReference type="EMBL" id="KAJ3619190.1"/>
    </source>
</evidence>
<protein>
    <recommendedName>
        <fullName evidence="4">GPI transamidase component PIG-T</fullName>
    </recommendedName>
</protein>